<dbReference type="GO" id="GO:0120159">
    <property type="term" value="F:rRNA pseudouridine synthase activity"/>
    <property type="evidence" value="ECO:0007669"/>
    <property type="project" value="UniProtKB-ARBA"/>
</dbReference>
<dbReference type="CDD" id="cd02553">
    <property type="entry name" value="PseudoU_synth_RsuA"/>
    <property type="match status" value="1"/>
</dbReference>
<dbReference type="PROSITE" id="PS01149">
    <property type="entry name" value="PSI_RSU"/>
    <property type="match status" value="1"/>
</dbReference>
<name>A0A0E2UR14_9STRE</name>
<dbReference type="NCBIfam" id="TIGR00093">
    <property type="entry name" value="pseudouridine synthase"/>
    <property type="match status" value="1"/>
</dbReference>
<sequence>MRLDKFLVDAGIGSRSQVKSLLKKKEVLVNGQVESSAKRQIDSDKDQIVFQGQKLVYEEFLYYMLNKPAGVVSATEDNLHQTVVDLLDDRARQKEVFPVGRLDKDTHGLLLLTNNGELAHQLLTPKKHVDKIYLAHIEGMMTKKDQEAFENGIQLSDHHCLPATLEVLETDEHKQTCKVKITLKEGKFHQVKRMVKACGKEVTDLQRLTMGPLKLDNQLQLGQFRRLTDEEITSLMEN</sequence>
<dbReference type="OMA" id="QGKYHQV"/>
<keyword evidence="2" id="KW-0694">RNA-binding</keyword>
<dbReference type="InterPro" id="IPR000748">
    <property type="entry name" value="PsdUridine_synth_RsuA/RluB/E/F"/>
</dbReference>
<comment type="caution">
    <text evidence="5">The sequence shown here is derived from an EMBL/GenBank/DDBJ whole genome shotgun (WGS) entry which is preliminary data.</text>
</comment>
<evidence type="ECO:0000256" key="2">
    <source>
        <dbReference type="ARBA" id="ARBA00022884"/>
    </source>
</evidence>
<dbReference type="Gene3D" id="3.30.70.580">
    <property type="entry name" value="Pseudouridine synthase I, catalytic domain, N-terminal subdomain"/>
    <property type="match status" value="1"/>
</dbReference>
<reference evidence="5 6" key="1">
    <citation type="submission" date="2016-06" db="EMBL/GenBank/DDBJ databases">
        <authorList>
            <person name="Haines A.N."/>
            <person name="Council K.R."/>
        </authorList>
    </citation>
    <scope>NUCLEOTIDE SEQUENCE [LARGE SCALE GENOMIC DNA]</scope>
    <source>
        <strain evidence="5 6">SP158-29</strain>
    </source>
</reference>
<dbReference type="Pfam" id="PF01479">
    <property type="entry name" value="S4"/>
    <property type="match status" value="1"/>
</dbReference>
<dbReference type="PANTHER" id="PTHR47683">
    <property type="entry name" value="PSEUDOURIDINE SYNTHASE FAMILY PROTEIN-RELATED"/>
    <property type="match status" value="1"/>
</dbReference>
<dbReference type="SMART" id="SM00363">
    <property type="entry name" value="S4"/>
    <property type="match status" value="1"/>
</dbReference>
<dbReference type="Gene3D" id="3.30.70.1560">
    <property type="entry name" value="Alpha-L RNA-binding motif"/>
    <property type="match status" value="1"/>
</dbReference>
<dbReference type="InterPro" id="IPR018496">
    <property type="entry name" value="PsdUridine_synth_RsuA/RluB_CS"/>
</dbReference>
<dbReference type="EMBL" id="NSGR01000008">
    <property type="protein sequence ID" value="PCH12625.1"/>
    <property type="molecule type" value="Genomic_DNA"/>
</dbReference>
<evidence type="ECO:0000313" key="5">
    <source>
        <dbReference type="EMBL" id="PCH12625.1"/>
    </source>
</evidence>
<dbReference type="PANTHER" id="PTHR47683:SF4">
    <property type="entry name" value="PSEUDOURIDINE SYNTHASE"/>
    <property type="match status" value="1"/>
</dbReference>
<gene>
    <name evidence="5" type="primary">rluB_1</name>
    <name evidence="5" type="ORF">A9Y57_01344</name>
</gene>
<dbReference type="eggNOG" id="COG1187">
    <property type="taxonomic scope" value="Bacteria"/>
</dbReference>
<dbReference type="GO" id="GO:0000455">
    <property type="term" value="P:enzyme-directed rRNA pseudouridine synthesis"/>
    <property type="evidence" value="ECO:0007669"/>
    <property type="project" value="UniProtKB-ARBA"/>
</dbReference>
<dbReference type="RefSeq" id="WP_003104201.1">
    <property type="nucleotide sequence ID" value="NZ_BAWT01000005.1"/>
</dbReference>
<evidence type="ECO:0000256" key="4">
    <source>
        <dbReference type="RuleBase" id="RU003887"/>
    </source>
</evidence>
<dbReference type="FunFam" id="3.30.70.1560:FF:000001">
    <property type="entry name" value="Pseudouridine synthase"/>
    <property type="match status" value="1"/>
</dbReference>
<dbReference type="InterPro" id="IPR020103">
    <property type="entry name" value="PsdUridine_synth_cat_dom_sf"/>
</dbReference>
<dbReference type="InterPro" id="IPR042092">
    <property type="entry name" value="PsdUridine_s_RsuA/RluB/E/F_cat"/>
</dbReference>
<dbReference type="SUPFAM" id="SSF55120">
    <property type="entry name" value="Pseudouridine synthase"/>
    <property type="match status" value="1"/>
</dbReference>
<dbReference type="SUPFAM" id="SSF55174">
    <property type="entry name" value="Alpha-L RNA-binding motif"/>
    <property type="match status" value="1"/>
</dbReference>
<dbReference type="CDD" id="cd00165">
    <property type="entry name" value="S4"/>
    <property type="match status" value="1"/>
</dbReference>
<dbReference type="InterPro" id="IPR002942">
    <property type="entry name" value="S4_RNA-bd"/>
</dbReference>
<dbReference type="GeneID" id="61420545"/>
<dbReference type="GO" id="GO:0005829">
    <property type="term" value="C:cytosol"/>
    <property type="evidence" value="ECO:0007669"/>
    <property type="project" value="UniProtKB-ARBA"/>
</dbReference>
<organism evidence="5 6">
    <name type="scientific">Streptococcus parauberis</name>
    <dbReference type="NCBI Taxonomy" id="1348"/>
    <lineage>
        <taxon>Bacteria</taxon>
        <taxon>Bacillati</taxon>
        <taxon>Bacillota</taxon>
        <taxon>Bacilli</taxon>
        <taxon>Lactobacillales</taxon>
        <taxon>Streptococcaceae</taxon>
        <taxon>Streptococcus</taxon>
    </lineage>
</organism>
<dbReference type="Proteomes" id="UP000217465">
    <property type="component" value="Unassembled WGS sequence"/>
</dbReference>
<dbReference type="STRING" id="936154.STP_1016"/>
<evidence type="ECO:0000256" key="1">
    <source>
        <dbReference type="ARBA" id="ARBA00008348"/>
    </source>
</evidence>
<dbReference type="InterPro" id="IPR050343">
    <property type="entry name" value="RsuA_PseudoU_synthase"/>
</dbReference>
<dbReference type="InterPro" id="IPR006145">
    <property type="entry name" value="PsdUridine_synth_RsuA/RluA"/>
</dbReference>
<evidence type="ECO:0000256" key="3">
    <source>
        <dbReference type="ARBA" id="ARBA00023235"/>
    </source>
</evidence>
<dbReference type="AlphaFoldDB" id="A0A0E2UR14"/>
<proteinExistence type="inferred from homology"/>
<dbReference type="Pfam" id="PF00849">
    <property type="entry name" value="PseudoU_synth_2"/>
    <property type="match status" value="1"/>
</dbReference>
<dbReference type="InterPro" id="IPR020094">
    <property type="entry name" value="TruA/RsuA/RluB/E/F_N"/>
</dbReference>
<dbReference type="GO" id="GO:0003723">
    <property type="term" value="F:RNA binding"/>
    <property type="evidence" value="ECO:0007669"/>
    <property type="project" value="UniProtKB-KW"/>
</dbReference>
<keyword evidence="3 4" id="KW-0413">Isomerase</keyword>
<dbReference type="InterPro" id="IPR036986">
    <property type="entry name" value="S4_RNA-bd_sf"/>
</dbReference>
<comment type="similarity">
    <text evidence="1 4">Belongs to the pseudouridine synthase RsuA family.</text>
</comment>
<evidence type="ECO:0000313" key="6">
    <source>
        <dbReference type="Proteomes" id="UP000217465"/>
    </source>
</evidence>
<dbReference type="EC" id="5.4.99.-" evidence="4"/>
<accession>A0A0E2UR14</accession>
<protein>
    <recommendedName>
        <fullName evidence="4">Pseudouridine synthase</fullName>
        <ecNumber evidence="4">5.4.99.-</ecNumber>
    </recommendedName>
</protein>
<dbReference type="PROSITE" id="PS50889">
    <property type="entry name" value="S4"/>
    <property type="match status" value="1"/>
</dbReference>
<dbReference type="Gene3D" id="3.10.290.10">
    <property type="entry name" value="RNA-binding S4 domain"/>
    <property type="match status" value="1"/>
</dbReference>